<dbReference type="HAMAP" id="MF_01471">
    <property type="entry name" value="Cas2"/>
    <property type="match status" value="1"/>
</dbReference>
<dbReference type="GO" id="GO:0043571">
    <property type="term" value="P:maintenance of CRISPR repeat elements"/>
    <property type="evidence" value="ECO:0007669"/>
    <property type="project" value="UniProtKB-UniRule"/>
</dbReference>
<evidence type="ECO:0000313" key="10">
    <source>
        <dbReference type="EMBL" id="EJI84585.1"/>
    </source>
</evidence>
<keyword evidence="11" id="KW-1185">Reference proteome</keyword>
<comment type="subunit">
    <text evidence="9">Homodimer, forms a heterotetramer with a Cas1 homodimer.</text>
</comment>
<name>J1Y9X1_9ALTE</name>
<evidence type="ECO:0000256" key="4">
    <source>
        <dbReference type="ARBA" id="ARBA00022723"/>
    </source>
</evidence>
<dbReference type="PANTHER" id="PTHR34405">
    <property type="entry name" value="CRISPR-ASSOCIATED ENDORIBONUCLEASE CAS2"/>
    <property type="match status" value="1"/>
</dbReference>
<dbReference type="GO" id="GO:0004521">
    <property type="term" value="F:RNA endonuclease activity"/>
    <property type="evidence" value="ECO:0007669"/>
    <property type="project" value="InterPro"/>
</dbReference>
<dbReference type="Pfam" id="PF09827">
    <property type="entry name" value="CRISPR_Cas2"/>
    <property type="match status" value="1"/>
</dbReference>
<evidence type="ECO:0000313" key="11">
    <source>
        <dbReference type="Proteomes" id="UP000012043"/>
    </source>
</evidence>
<evidence type="ECO:0000256" key="3">
    <source>
        <dbReference type="ARBA" id="ARBA00022722"/>
    </source>
</evidence>
<evidence type="ECO:0000256" key="7">
    <source>
        <dbReference type="ARBA" id="ARBA00022842"/>
    </source>
</evidence>
<accession>J1Y9X1</accession>
<evidence type="ECO:0000256" key="5">
    <source>
        <dbReference type="ARBA" id="ARBA00022759"/>
    </source>
</evidence>
<dbReference type="RefSeq" id="WP_008609468.1">
    <property type="nucleotide sequence ID" value="NZ_ALAB01000029.1"/>
</dbReference>
<dbReference type="EMBL" id="ALAB01000029">
    <property type="protein sequence ID" value="EJI84585.1"/>
    <property type="molecule type" value="Genomic_DNA"/>
</dbReference>
<keyword evidence="6 9" id="KW-0378">Hydrolase</keyword>
<comment type="similarity">
    <text evidence="2 9">Belongs to the CRISPR-associated endoribonuclease Cas2 protein family.</text>
</comment>
<evidence type="ECO:0000256" key="9">
    <source>
        <dbReference type="HAMAP-Rule" id="MF_01471"/>
    </source>
</evidence>
<proteinExistence type="inferred from homology"/>
<organism evidence="10 11">
    <name type="scientific">Alishewanella aestuarii B11</name>
    <dbReference type="NCBI Taxonomy" id="1197174"/>
    <lineage>
        <taxon>Bacteria</taxon>
        <taxon>Pseudomonadati</taxon>
        <taxon>Pseudomonadota</taxon>
        <taxon>Gammaproteobacteria</taxon>
        <taxon>Alteromonadales</taxon>
        <taxon>Alteromonadaceae</taxon>
        <taxon>Alishewanella</taxon>
    </lineage>
</organism>
<sequence>MKCKEHWYLISYDIREKRRLARVYRYLKRFAFMLQESVYLFAGDKAAWQTLKQQLLKRIKKSEDDVRVYKLDKDSCLHFFGSTPWPQGVYFAGYPRHTFTPLPEGNKDTVVIG</sequence>
<dbReference type="NCBIfam" id="TIGR01573">
    <property type="entry name" value="cas2"/>
    <property type="match status" value="1"/>
</dbReference>
<dbReference type="GO" id="GO:0046872">
    <property type="term" value="F:metal ion binding"/>
    <property type="evidence" value="ECO:0007669"/>
    <property type="project" value="UniProtKB-UniRule"/>
</dbReference>
<dbReference type="InterPro" id="IPR019199">
    <property type="entry name" value="Virulence_VapD/CRISPR_Cas2"/>
</dbReference>
<keyword evidence="8 9" id="KW-0051">Antiviral defense</keyword>
<evidence type="ECO:0000256" key="2">
    <source>
        <dbReference type="ARBA" id="ARBA00009959"/>
    </source>
</evidence>
<gene>
    <name evidence="9" type="primary">cas2</name>
    <name evidence="10" type="ORF">AEST_25180</name>
</gene>
<dbReference type="InterPro" id="IPR021127">
    <property type="entry name" value="CRISPR_associated_Cas2"/>
</dbReference>
<dbReference type="EC" id="3.1.-.-" evidence="9"/>
<dbReference type="Gene3D" id="3.30.70.240">
    <property type="match status" value="1"/>
</dbReference>
<dbReference type="CDD" id="cd09725">
    <property type="entry name" value="Cas2_I_II_III"/>
    <property type="match status" value="1"/>
</dbReference>
<dbReference type="SUPFAM" id="SSF143430">
    <property type="entry name" value="TTP0101/SSO1404-like"/>
    <property type="match status" value="1"/>
</dbReference>
<evidence type="ECO:0000256" key="1">
    <source>
        <dbReference type="ARBA" id="ARBA00001946"/>
    </source>
</evidence>
<protein>
    <recommendedName>
        <fullName evidence="9">CRISPR-associated endoribonuclease Cas2</fullName>
        <ecNumber evidence="9">3.1.-.-</ecNumber>
    </recommendedName>
</protein>
<keyword evidence="3 9" id="KW-0540">Nuclease</keyword>
<comment type="function">
    <text evidence="9">CRISPR (clustered regularly interspaced short palindromic repeat), is an adaptive immune system that provides protection against mobile genetic elements (viruses, transposable elements and conjugative plasmids). CRISPR clusters contain sequences complementary to antecedent mobile elements and target invading nucleic acids. CRISPR clusters are transcribed and processed into CRISPR RNA (crRNA). Functions as a ssRNA-specific endoribonuclease. Involved in the integration of spacer DNA into the CRISPR cassette.</text>
</comment>
<dbReference type="AlphaFoldDB" id="J1Y9X1"/>
<dbReference type="Proteomes" id="UP000012043">
    <property type="component" value="Unassembled WGS sequence"/>
</dbReference>
<keyword evidence="4 9" id="KW-0479">Metal-binding</keyword>
<dbReference type="PATRIC" id="fig|1197174.4.peg.2462"/>
<feature type="binding site" evidence="9">
    <location>
        <position position="13"/>
    </location>
    <ligand>
        <name>Mg(2+)</name>
        <dbReference type="ChEBI" id="CHEBI:18420"/>
        <note>catalytic</note>
    </ligand>
</feature>
<keyword evidence="5 9" id="KW-0255">Endonuclease</keyword>
<comment type="caution">
    <text evidence="10">The sequence shown here is derived from an EMBL/GenBank/DDBJ whole genome shotgun (WGS) entry which is preliminary data.</text>
</comment>
<reference evidence="10 11" key="1">
    <citation type="journal article" date="2012" name="J. Bacteriol.">
        <title>Genome Sequence of Pectin-Degrading Alishewanella aestuarii Strain B11T, Isolated from Tidal Flat Sediment.</title>
        <authorList>
            <person name="Jung J."/>
            <person name="Choi S."/>
            <person name="Chun J."/>
            <person name="Park W."/>
        </authorList>
    </citation>
    <scope>NUCLEOTIDE SEQUENCE [LARGE SCALE GENOMIC DNA]</scope>
    <source>
        <strain evidence="10 11">B11</strain>
    </source>
</reference>
<evidence type="ECO:0000256" key="6">
    <source>
        <dbReference type="ARBA" id="ARBA00022801"/>
    </source>
</evidence>
<dbReference type="GO" id="GO:0051607">
    <property type="term" value="P:defense response to virus"/>
    <property type="evidence" value="ECO:0007669"/>
    <property type="project" value="UniProtKB-UniRule"/>
</dbReference>
<dbReference type="GO" id="GO:0016787">
    <property type="term" value="F:hydrolase activity"/>
    <property type="evidence" value="ECO:0007669"/>
    <property type="project" value="UniProtKB-KW"/>
</dbReference>
<comment type="cofactor">
    <cofactor evidence="1 9">
        <name>Mg(2+)</name>
        <dbReference type="ChEBI" id="CHEBI:18420"/>
    </cofactor>
</comment>
<dbReference type="PANTHER" id="PTHR34405:SF3">
    <property type="entry name" value="CRISPR-ASSOCIATED ENDORIBONUCLEASE CAS2 3"/>
    <property type="match status" value="1"/>
</dbReference>
<keyword evidence="7 9" id="KW-0460">Magnesium</keyword>
<evidence type="ECO:0000256" key="8">
    <source>
        <dbReference type="ARBA" id="ARBA00023118"/>
    </source>
</evidence>